<proteinExistence type="predicted"/>
<feature type="transmembrane region" description="Helical" evidence="7">
    <location>
        <begin position="137"/>
        <end position="161"/>
    </location>
</feature>
<dbReference type="InterPro" id="IPR020846">
    <property type="entry name" value="MFS_dom"/>
</dbReference>
<dbReference type="PROSITE" id="PS00216">
    <property type="entry name" value="SUGAR_TRANSPORT_1"/>
    <property type="match status" value="1"/>
</dbReference>
<evidence type="ECO:0000256" key="7">
    <source>
        <dbReference type="SAM" id="Phobius"/>
    </source>
</evidence>
<protein>
    <submittedName>
        <fullName evidence="9">MFS family permease</fullName>
    </submittedName>
</protein>
<comment type="caution">
    <text evidence="9">The sequence shown here is derived from an EMBL/GenBank/DDBJ whole genome shotgun (WGS) entry which is preliminary data.</text>
</comment>
<evidence type="ECO:0000256" key="2">
    <source>
        <dbReference type="ARBA" id="ARBA00022448"/>
    </source>
</evidence>
<keyword evidence="5 7" id="KW-1133">Transmembrane helix</keyword>
<feature type="transmembrane region" description="Helical" evidence="7">
    <location>
        <begin position="12"/>
        <end position="29"/>
    </location>
</feature>
<evidence type="ECO:0000256" key="6">
    <source>
        <dbReference type="ARBA" id="ARBA00023136"/>
    </source>
</evidence>
<feature type="transmembrane region" description="Helical" evidence="7">
    <location>
        <begin position="215"/>
        <end position="232"/>
    </location>
</feature>
<dbReference type="PANTHER" id="PTHR23517">
    <property type="entry name" value="RESISTANCE PROTEIN MDTM, PUTATIVE-RELATED-RELATED"/>
    <property type="match status" value="1"/>
</dbReference>
<dbReference type="Gene3D" id="1.20.1250.20">
    <property type="entry name" value="MFS general substrate transporter like domains"/>
    <property type="match status" value="2"/>
</dbReference>
<keyword evidence="10" id="KW-1185">Reference proteome</keyword>
<dbReference type="Pfam" id="PF07690">
    <property type="entry name" value="MFS_1"/>
    <property type="match status" value="1"/>
</dbReference>
<feature type="transmembrane region" description="Helical" evidence="7">
    <location>
        <begin position="49"/>
        <end position="69"/>
    </location>
</feature>
<feature type="transmembrane region" description="Helical" evidence="7">
    <location>
        <begin position="81"/>
        <end position="99"/>
    </location>
</feature>
<keyword evidence="2" id="KW-0813">Transport</keyword>
<evidence type="ECO:0000313" key="9">
    <source>
        <dbReference type="EMBL" id="MDR7348418.1"/>
    </source>
</evidence>
<accession>A0ABU2B489</accession>
<gene>
    <name evidence="9" type="ORF">J2S62_002675</name>
</gene>
<dbReference type="Proteomes" id="UP001183794">
    <property type="component" value="Unassembled WGS sequence"/>
</dbReference>
<feature type="transmembrane region" description="Helical" evidence="7">
    <location>
        <begin position="105"/>
        <end position="128"/>
    </location>
</feature>
<evidence type="ECO:0000256" key="4">
    <source>
        <dbReference type="ARBA" id="ARBA00022692"/>
    </source>
</evidence>
<evidence type="ECO:0000256" key="1">
    <source>
        <dbReference type="ARBA" id="ARBA00004651"/>
    </source>
</evidence>
<feature type="transmembrane region" description="Helical" evidence="7">
    <location>
        <begin position="173"/>
        <end position="194"/>
    </location>
</feature>
<feature type="transmembrane region" description="Helical" evidence="7">
    <location>
        <begin position="252"/>
        <end position="273"/>
    </location>
</feature>
<feature type="transmembrane region" description="Helical" evidence="7">
    <location>
        <begin position="280"/>
        <end position="299"/>
    </location>
</feature>
<name>A0ABU2B489_9MICC</name>
<comment type="subcellular location">
    <subcellularLocation>
        <location evidence="1">Cell membrane</location>
        <topology evidence="1">Multi-pass membrane protein</topology>
    </subcellularLocation>
</comment>
<sequence>MRSHTSAQSHQGWWPFAVSAAALLLIFVASGSPTPLFNMYRETTSITDAHLALTTSLYFTTTALSLLLLGRLSDYLGRRAVSIAAVLIGALGCLVLTQIDGPAVLAIGRLLQGLSCGMGSTALGAFVVDTAPPRSDWLAALITGSAPPFAIPIGALFSGALMKLPDVTPTLGYLILSALLVILAVCIFLCPDTVRPKPGALRSTRPYVRIPEGSGRMIFAAGAAFAATWSMGGFFQSFSASLTADYLGSSDTFVIALVFSAPVLLSPIGGAISGRLKVATAVRTGLIVFMLAVIGFITALQFGSILWFLVAAIVAGFGQGAASTGGMRSVLNVSSAPDRAGVLATMYLICYSSGAIPSLVVGQIADFVPIFSLAVGHGVLVVVAVIVSMATIRNQPPKRPSH</sequence>
<dbReference type="InterPro" id="IPR036259">
    <property type="entry name" value="MFS_trans_sf"/>
</dbReference>
<feature type="transmembrane region" description="Helical" evidence="7">
    <location>
        <begin position="342"/>
        <end position="364"/>
    </location>
</feature>
<evidence type="ECO:0000256" key="3">
    <source>
        <dbReference type="ARBA" id="ARBA00022475"/>
    </source>
</evidence>
<evidence type="ECO:0000259" key="8">
    <source>
        <dbReference type="PROSITE" id="PS50850"/>
    </source>
</evidence>
<feature type="transmembrane region" description="Helical" evidence="7">
    <location>
        <begin position="370"/>
        <end position="392"/>
    </location>
</feature>
<feature type="transmembrane region" description="Helical" evidence="7">
    <location>
        <begin position="305"/>
        <end position="322"/>
    </location>
</feature>
<feature type="domain" description="Major facilitator superfamily (MFS) profile" evidence="8">
    <location>
        <begin position="15"/>
        <end position="396"/>
    </location>
</feature>
<organism evidence="9 10">
    <name type="scientific">Enteractinococcus fodinae</name>
    <dbReference type="NCBI Taxonomy" id="684663"/>
    <lineage>
        <taxon>Bacteria</taxon>
        <taxon>Bacillati</taxon>
        <taxon>Actinomycetota</taxon>
        <taxon>Actinomycetes</taxon>
        <taxon>Micrococcales</taxon>
        <taxon>Micrococcaceae</taxon>
    </lineage>
</organism>
<dbReference type="InterPro" id="IPR005829">
    <property type="entry name" value="Sugar_transporter_CS"/>
</dbReference>
<dbReference type="InterPro" id="IPR050171">
    <property type="entry name" value="MFS_Transporters"/>
</dbReference>
<dbReference type="SUPFAM" id="SSF103473">
    <property type="entry name" value="MFS general substrate transporter"/>
    <property type="match status" value="1"/>
</dbReference>
<evidence type="ECO:0000313" key="10">
    <source>
        <dbReference type="Proteomes" id="UP001183794"/>
    </source>
</evidence>
<keyword evidence="3" id="KW-1003">Cell membrane</keyword>
<dbReference type="PROSITE" id="PS50850">
    <property type="entry name" value="MFS"/>
    <property type="match status" value="1"/>
</dbReference>
<evidence type="ECO:0000256" key="5">
    <source>
        <dbReference type="ARBA" id="ARBA00022989"/>
    </source>
</evidence>
<reference evidence="9 10" key="1">
    <citation type="submission" date="2023-07" db="EMBL/GenBank/DDBJ databases">
        <title>Sequencing the genomes of 1000 actinobacteria strains.</title>
        <authorList>
            <person name="Klenk H.-P."/>
        </authorList>
    </citation>
    <scope>NUCLEOTIDE SEQUENCE [LARGE SCALE GENOMIC DNA]</scope>
    <source>
        <strain evidence="9 10">DSM 22966</strain>
    </source>
</reference>
<dbReference type="EMBL" id="JAVDYJ010000001">
    <property type="protein sequence ID" value="MDR7348418.1"/>
    <property type="molecule type" value="Genomic_DNA"/>
</dbReference>
<keyword evidence="4 7" id="KW-0812">Transmembrane</keyword>
<dbReference type="RefSeq" id="WP_310175594.1">
    <property type="nucleotide sequence ID" value="NZ_BAABHE010000002.1"/>
</dbReference>
<keyword evidence="6 7" id="KW-0472">Membrane</keyword>
<dbReference type="InterPro" id="IPR011701">
    <property type="entry name" value="MFS"/>
</dbReference>